<dbReference type="Pfam" id="PF13236">
    <property type="entry name" value="CLU"/>
    <property type="match status" value="1"/>
</dbReference>
<evidence type="ECO:0000313" key="5">
    <source>
        <dbReference type="Proteomes" id="UP000472271"/>
    </source>
</evidence>
<dbReference type="Proteomes" id="UP000472271">
    <property type="component" value="Chromosome 14"/>
</dbReference>
<dbReference type="InterPro" id="IPR033646">
    <property type="entry name" value="CLU-central"/>
</dbReference>
<dbReference type="GO" id="GO:0005737">
    <property type="term" value="C:cytoplasm"/>
    <property type="evidence" value="ECO:0007669"/>
    <property type="project" value="TreeGrafter"/>
</dbReference>
<dbReference type="PANTHER" id="PTHR12601:SF10">
    <property type="entry name" value="CLUSTERED MITOCHONDRIA PROTEIN HOMOLOG"/>
    <property type="match status" value="1"/>
</dbReference>
<keyword evidence="5" id="KW-1185">Reference proteome</keyword>
<keyword evidence="1" id="KW-0963">Cytoplasm</keyword>
<gene>
    <name evidence="4" type="primary">LOC115432598</name>
</gene>
<dbReference type="GO" id="GO:0003729">
    <property type="term" value="F:mRNA binding"/>
    <property type="evidence" value="ECO:0007669"/>
    <property type="project" value="TreeGrafter"/>
</dbReference>
<evidence type="ECO:0000313" key="4">
    <source>
        <dbReference type="Ensembl" id="ENSSORP00005045065.1"/>
    </source>
</evidence>
<feature type="region of interest" description="Disordered" evidence="2">
    <location>
        <begin position="331"/>
        <end position="363"/>
    </location>
</feature>
<feature type="compositionally biased region" description="Basic and acidic residues" evidence="2">
    <location>
        <begin position="661"/>
        <end position="676"/>
    </location>
</feature>
<dbReference type="InterPro" id="IPR011990">
    <property type="entry name" value="TPR-like_helical_dom_sf"/>
</dbReference>
<evidence type="ECO:0000259" key="3">
    <source>
        <dbReference type="PROSITE" id="PS51823"/>
    </source>
</evidence>
<reference evidence="4" key="3">
    <citation type="submission" date="2025-09" db="UniProtKB">
        <authorList>
            <consortium name="Ensembl"/>
        </authorList>
    </citation>
    <scope>IDENTIFICATION</scope>
</reference>
<dbReference type="PANTHER" id="PTHR12601">
    <property type="entry name" value="EUKARYOTIC TRANSLATION INITIATION FACTOR 3 SUBUNIT EIF-3"/>
    <property type="match status" value="1"/>
</dbReference>
<evidence type="ECO:0000256" key="2">
    <source>
        <dbReference type="SAM" id="MobiDB-lite"/>
    </source>
</evidence>
<dbReference type="Pfam" id="PF13424">
    <property type="entry name" value="TPR_12"/>
    <property type="match status" value="1"/>
</dbReference>
<dbReference type="InterPro" id="IPR023231">
    <property type="entry name" value="GSKIP_dom_sf"/>
</dbReference>
<protein>
    <submittedName>
        <fullName evidence="4">Clustered mitochondria (cluA/CLU1) homolog b</fullName>
    </submittedName>
</protein>
<accession>A0A673BTG2</accession>
<dbReference type="Gene3D" id="1.25.40.10">
    <property type="entry name" value="Tetratricopeptide repeat domain"/>
    <property type="match status" value="1"/>
</dbReference>
<reference evidence="4" key="2">
    <citation type="submission" date="2025-08" db="UniProtKB">
        <authorList>
            <consortium name="Ensembl"/>
        </authorList>
    </citation>
    <scope>IDENTIFICATION</scope>
</reference>
<dbReference type="InParanoid" id="A0A673BTG2"/>
<dbReference type="PROSITE" id="PS51823">
    <property type="entry name" value="CLU"/>
    <property type="match status" value="1"/>
</dbReference>
<dbReference type="Gene3D" id="3.30.2280.10">
    <property type="entry name" value="Hypothetical protein (hspc210)"/>
    <property type="match status" value="1"/>
</dbReference>
<dbReference type="FunFam" id="1.25.40.10:FF:000099">
    <property type="entry name" value="Clustered mitochondria protein homolog"/>
    <property type="match status" value="1"/>
</dbReference>
<dbReference type="Pfam" id="PF13374">
    <property type="entry name" value="TPR_10"/>
    <property type="match status" value="1"/>
</dbReference>
<feature type="region of interest" description="Disordered" evidence="2">
    <location>
        <begin position="643"/>
        <end position="677"/>
    </location>
</feature>
<dbReference type="Pfam" id="PF15044">
    <property type="entry name" value="CLU_N"/>
    <property type="match status" value="1"/>
</dbReference>
<organism evidence="4 5">
    <name type="scientific">Sphaeramia orbicularis</name>
    <name type="common">orbiculate cardinalfish</name>
    <dbReference type="NCBI Taxonomy" id="375764"/>
    <lineage>
        <taxon>Eukaryota</taxon>
        <taxon>Metazoa</taxon>
        <taxon>Chordata</taxon>
        <taxon>Craniata</taxon>
        <taxon>Vertebrata</taxon>
        <taxon>Euteleostomi</taxon>
        <taxon>Actinopterygii</taxon>
        <taxon>Neopterygii</taxon>
        <taxon>Teleostei</taxon>
        <taxon>Neoteleostei</taxon>
        <taxon>Acanthomorphata</taxon>
        <taxon>Gobiaria</taxon>
        <taxon>Kurtiformes</taxon>
        <taxon>Apogonoidei</taxon>
        <taxon>Apogonidae</taxon>
        <taxon>Apogoninae</taxon>
        <taxon>Sphaeramia</taxon>
    </lineage>
</organism>
<feature type="domain" description="Clu" evidence="3">
    <location>
        <begin position="327"/>
        <end position="569"/>
    </location>
</feature>
<dbReference type="FunFam" id="3.30.2280.10:FF:000002">
    <property type="entry name" value="Clustered mitochondria protein homolog"/>
    <property type="match status" value="1"/>
</dbReference>
<sequence>EHHLPSKRGNNHTSQQCVLDLGTAFLQEEDTGIRDIVELQETGFSVRIQPPGVDSFELQVSGQMLVAELHQVLMDHEITCHRTCFSLQLGGSVLDSLTELRCVQGLQDGAVIKVVEGSYSIRDARLHLRHVRDLLQSLDPTDAYNGLNGSSLSYFNFFTQGDKGNGRASERGCTDCSPPEYVLPGCKDRPLTPLQPIRDDWKPLQCLRVLTMSNWNPPPGNRKMHGDLMYLNVLTMEDKELNITSSTRGFYINQSTAFNFNPKPAVPRSLCHSLVELLSQVSPAFRKNYSMLQKKRVQQHPYERIATSFQLFTWTAPQGDHILDGVRAEETHTSRMGQDEHTAGQSRDWNEELQGSRELPKDSLQERLHRDRSIFKTNSDFACAATRGAVAVVDGNVVPLNPGEAPHLQMFIWNNIFFSLGFDVSEHYSPLGGNAAAHSAAICDLRGVQAYASVDIKGLHTLGTAVIDYRGIRVIAQTIVPGLLEKNQEQSVVYGSNDYGETVYTHPRFLELLNKTCQPLKIQRHQVLDHNNSPVDLCSGIETKGILGNDGRPYILDLLRTTPPDLNMQISVTKEVEEEVPKVCQQFGYPRRSGHRLASLRPELIDAFIQHRLFSPLSSVVCCSYELYVSMVSKGLRELERCPDGQQMAADSAEKSEDENTGLREVGEDRPRDKTTAGKKSVIMEACKAVGSVTDSCFDIRFNPDVCSPGVRFPPEYAEEVQRQKQLLWDAAAFLLSNQIPAVRISISEVIIRSAKHIFRNYLQDVEPAAFSAAVSHFLNCLLSSSSSGFLESCSDELLTRRRSRRRRSHGSRVALLTDSVWAKLTSSELWSRIRTEAEDYYHCTIQRYEVIETHSLQRISLLREISIKTGIQVQLREYAFESRHRPVFAEEDIVNMFPVVKHLKPTTTDASQLVQQAQEAVQQGLLKDGFELISQAMTLFSSICGVLHEDVSTCLRLLGRLSYILGDYADALSHQEKTVMSSERVQGIDHPQTIQDYTHLALYCFAGGRHSTSLQLLYRARYLTLLVCGEDHPQVALLDSMLGLVLHGLMEYELSQKFLQNALILTSKYHGAMSLKHAHSHHLLATMLESKGEFRSALQHEKEAFSIYKRQVGDSHDKTKESSEYLKSLTQQAVILQKVINQIYSNTPGACVPPPKFTSPNLATILQQLNLTCGIILIPLR</sequence>
<dbReference type="AlphaFoldDB" id="A0A673BTG2"/>
<name>A0A673BTG2_9TELE</name>
<evidence type="ECO:0000256" key="1">
    <source>
        <dbReference type="ARBA" id="ARBA00022490"/>
    </source>
</evidence>
<dbReference type="GO" id="GO:0048312">
    <property type="term" value="P:intracellular distribution of mitochondria"/>
    <property type="evidence" value="ECO:0007669"/>
    <property type="project" value="TreeGrafter"/>
</dbReference>
<dbReference type="CDD" id="cd15466">
    <property type="entry name" value="CLU-central"/>
    <property type="match status" value="1"/>
</dbReference>
<dbReference type="Ensembl" id="ENSSORT00005046201.1">
    <property type="protein sequence ID" value="ENSSORP00005045065.1"/>
    <property type="gene ID" value="ENSSORG00005020698.1"/>
</dbReference>
<dbReference type="InterPro" id="IPR025697">
    <property type="entry name" value="CLU_dom"/>
</dbReference>
<reference evidence="4" key="1">
    <citation type="submission" date="2019-06" db="EMBL/GenBank/DDBJ databases">
        <authorList>
            <consortium name="Wellcome Sanger Institute Data Sharing"/>
        </authorList>
    </citation>
    <scope>NUCLEOTIDE SEQUENCE [LARGE SCALE GENOMIC DNA]</scope>
</reference>
<dbReference type="SUPFAM" id="SSF103107">
    <property type="entry name" value="Hypothetical protein c14orf129, hspc210"/>
    <property type="match status" value="1"/>
</dbReference>
<dbReference type="InterPro" id="IPR028275">
    <property type="entry name" value="CLU_N"/>
</dbReference>
<dbReference type="SUPFAM" id="SSF48452">
    <property type="entry name" value="TPR-like"/>
    <property type="match status" value="2"/>
</dbReference>
<proteinExistence type="predicted"/>
<dbReference type="InterPro" id="IPR027523">
    <property type="entry name" value="CLU_prot"/>
</dbReference>
<dbReference type="Pfam" id="PF12807">
    <property type="entry name" value="eIF3_p135"/>
    <property type="match status" value="1"/>
</dbReference>